<dbReference type="SUPFAM" id="SSF53474">
    <property type="entry name" value="alpha/beta-Hydrolases"/>
    <property type="match status" value="1"/>
</dbReference>
<dbReference type="GO" id="GO:0016020">
    <property type="term" value="C:membrane"/>
    <property type="evidence" value="ECO:0007669"/>
    <property type="project" value="TreeGrafter"/>
</dbReference>
<dbReference type="PRINTS" id="PR00412">
    <property type="entry name" value="EPOXHYDRLASE"/>
</dbReference>
<evidence type="ECO:0000313" key="2">
    <source>
        <dbReference type="EMBL" id="GDZ84346.1"/>
    </source>
</evidence>
<proteinExistence type="predicted"/>
<protein>
    <submittedName>
        <fullName evidence="2">Hydrolase</fullName>
    </submittedName>
</protein>
<reference evidence="2 3" key="1">
    <citation type="submission" date="2019-04" db="EMBL/GenBank/DDBJ databases">
        <title>A pseudo-fructophilic Leuconostoc citreum strain F192-5 isolated from peel of satsuma mandarin: the first report for isolation and characterization of strain-dependent fructophilic-like characteristics.</title>
        <authorList>
            <person name="Maeno S."/>
            <person name="Tanizawa Y."/>
            <person name="Kajikawa A."/>
            <person name="Kanesaki Y."/>
            <person name="Kubota E."/>
            <person name="Arita M."/>
            <person name="Leon D."/>
            <person name="Endo A."/>
        </authorList>
    </citation>
    <scope>NUCLEOTIDE SEQUENCE [LARGE SCALE GENOMIC DNA]</scope>
    <source>
        <strain evidence="2 3">F192-5</strain>
    </source>
</reference>
<dbReference type="GeneID" id="61102977"/>
<dbReference type="InterPro" id="IPR029058">
    <property type="entry name" value="AB_hydrolase_fold"/>
</dbReference>
<comment type="caution">
    <text evidence="2">The sequence shown here is derived from an EMBL/GenBank/DDBJ whole genome shotgun (WGS) entry which is preliminary data.</text>
</comment>
<dbReference type="PANTHER" id="PTHR43798:SF33">
    <property type="entry name" value="HYDROLASE, PUTATIVE (AFU_ORTHOLOGUE AFUA_2G14860)-RELATED"/>
    <property type="match status" value="1"/>
</dbReference>
<dbReference type="Proteomes" id="UP000323274">
    <property type="component" value="Unassembled WGS sequence"/>
</dbReference>
<dbReference type="AlphaFoldDB" id="A0A5A5U2T7"/>
<dbReference type="GO" id="GO:0016787">
    <property type="term" value="F:hydrolase activity"/>
    <property type="evidence" value="ECO:0007669"/>
    <property type="project" value="UniProtKB-KW"/>
</dbReference>
<name>A0A5A5U2T7_LEUCI</name>
<organism evidence="2 3">
    <name type="scientific">Leuconostoc citreum</name>
    <dbReference type="NCBI Taxonomy" id="33964"/>
    <lineage>
        <taxon>Bacteria</taxon>
        <taxon>Bacillati</taxon>
        <taxon>Bacillota</taxon>
        <taxon>Bacilli</taxon>
        <taxon>Lactobacillales</taxon>
        <taxon>Lactobacillaceae</taxon>
        <taxon>Leuconostoc</taxon>
    </lineage>
</organism>
<evidence type="ECO:0000313" key="3">
    <source>
        <dbReference type="Proteomes" id="UP000323274"/>
    </source>
</evidence>
<dbReference type="Pfam" id="PF00561">
    <property type="entry name" value="Abhydrolase_1"/>
    <property type="match status" value="1"/>
</dbReference>
<dbReference type="EMBL" id="BJJW01000010">
    <property type="protein sequence ID" value="GDZ84346.1"/>
    <property type="molecule type" value="Genomic_DNA"/>
</dbReference>
<keyword evidence="2" id="KW-0378">Hydrolase</keyword>
<dbReference type="RefSeq" id="WP_040176525.1">
    <property type="nucleotide sequence ID" value="NZ_BJJW01000010.1"/>
</dbReference>
<dbReference type="InterPro" id="IPR000073">
    <property type="entry name" value="AB_hydrolase_1"/>
</dbReference>
<dbReference type="Gene3D" id="3.40.50.1820">
    <property type="entry name" value="alpha/beta hydrolase"/>
    <property type="match status" value="1"/>
</dbReference>
<feature type="domain" description="AB hydrolase-1" evidence="1">
    <location>
        <begin position="21"/>
        <end position="128"/>
    </location>
</feature>
<accession>A0A5A5U2T7</accession>
<evidence type="ECO:0000259" key="1">
    <source>
        <dbReference type="Pfam" id="PF00561"/>
    </source>
</evidence>
<dbReference type="PANTHER" id="PTHR43798">
    <property type="entry name" value="MONOACYLGLYCEROL LIPASE"/>
    <property type="match status" value="1"/>
</dbReference>
<sequence length="264" mass="30526">MHFLTSDGVQLTYTDEGTGDVVILLTGYSGIKEEWYEQTTYLRNQGFRVITLDWRSHGASTRTTKNLRVMRLAADLNELIQKTAVNNMIMIGHSMGASIIWAYITIFGQKNLKSIITIDESPKPINDAHWQSGLQGLNWDNFWLMSPHILDRPMTICEIPKNLRRRVEKQRSAYPFNKEIGFELLVDHLMQDWRRVIHQVQVPQLFIFSVDSGLWQGNYRKFCEKENNIGISVKSIAHAGHLVHMEKPSIVNAFISDFLFKSMR</sequence>
<gene>
    <name evidence="2" type="ORF">LCIT_15880</name>
</gene>
<dbReference type="InterPro" id="IPR000639">
    <property type="entry name" value="Epox_hydrolase-like"/>
</dbReference>
<dbReference type="InterPro" id="IPR050266">
    <property type="entry name" value="AB_hydrolase_sf"/>
</dbReference>